<feature type="domain" description="Ground-like" evidence="1">
    <location>
        <begin position="40"/>
        <end position="110"/>
    </location>
</feature>
<evidence type="ECO:0000313" key="3">
    <source>
        <dbReference type="EMBL" id="VDL67947.1"/>
    </source>
</evidence>
<evidence type="ECO:0000313" key="4">
    <source>
        <dbReference type="Proteomes" id="UP000271162"/>
    </source>
</evidence>
<dbReference type="Proteomes" id="UP000271162">
    <property type="component" value="Unassembled WGS sequence"/>
</dbReference>
<dbReference type="Pfam" id="PF04155">
    <property type="entry name" value="Ground-like"/>
    <property type="match status" value="1"/>
</dbReference>
<evidence type="ECO:0000313" key="5">
    <source>
        <dbReference type="WBParaSite" id="NBR_0000330501-mRNA-1"/>
    </source>
</evidence>
<protein>
    <submittedName>
        <fullName evidence="5 6">Ground-like domain-containing protein</fullName>
    </submittedName>
</protein>
<proteinExistence type="predicted"/>
<keyword evidence="4" id="KW-1185">Reference proteome</keyword>
<evidence type="ECO:0000259" key="1">
    <source>
        <dbReference type="Pfam" id="PF04155"/>
    </source>
</evidence>
<name>A0A0N4XPA4_NIPBR</name>
<evidence type="ECO:0000313" key="6">
    <source>
        <dbReference type="WBParaSite" id="NBR_0000435601-mRNA-1"/>
    </source>
</evidence>
<gene>
    <name evidence="2" type="ORF">NBR_LOCUS3306</name>
    <name evidence="3" type="ORF">NBR_LOCUS4358</name>
</gene>
<dbReference type="WBParaSite" id="NBR_0000435601-mRNA-1">
    <property type="protein sequence ID" value="NBR_0000435601-mRNA-1"/>
    <property type="gene ID" value="NBR_0000435601"/>
</dbReference>
<sequence length="116" mass="11659">MMGGGCGCGGGGGGLPNPCGGGGGGCGCGGKRKKRAAEGDAKCTDPDLRKIILSGMRNNVTESRNNIVAALKDKHGDTRFLVTCVHGQAAFQSSADDFCSDGTAELTCHVARAVDQ</sequence>
<dbReference type="OMA" id="QQTCIVA"/>
<dbReference type="InterPro" id="IPR007284">
    <property type="entry name" value="Ground-like_dom"/>
</dbReference>
<dbReference type="EMBL" id="UYSL01004803">
    <property type="protein sequence ID" value="VDL66895.1"/>
    <property type="molecule type" value="Genomic_DNA"/>
</dbReference>
<dbReference type="STRING" id="27835.A0A0N4XPA4"/>
<dbReference type="AlphaFoldDB" id="A0A0N4XPA4"/>
<organism evidence="6">
    <name type="scientific">Nippostrongylus brasiliensis</name>
    <name type="common">Rat hookworm</name>
    <dbReference type="NCBI Taxonomy" id="27835"/>
    <lineage>
        <taxon>Eukaryota</taxon>
        <taxon>Metazoa</taxon>
        <taxon>Ecdysozoa</taxon>
        <taxon>Nematoda</taxon>
        <taxon>Chromadorea</taxon>
        <taxon>Rhabditida</taxon>
        <taxon>Rhabditina</taxon>
        <taxon>Rhabditomorpha</taxon>
        <taxon>Strongyloidea</taxon>
        <taxon>Heligmosomidae</taxon>
        <taxon>Nippostrongylus</taxon>
    </lineage>
</organism>
<reference evidence="5 6" key="1">
    <citation type="submission" date="2017-02" db="UniProtKB">
        <authorList>
            <consortium name="WormBaseParasite"/>
        </authorList>
    </citation>
    <scope>IDENTIFICATION</scope>
</reference>
<accession>A0A0N4XPA4</accession>
<reference evidence="2 4" key="2">
    <citation type="submission" date="2018-11" db="EMBL/GenBank/DDBJ databases">
        <authorList>
            <consortium name="Pathogen Informatics"/>
        </authorList>
    </citation>
    <scope>NUCLEOTIDE SEQUENCE [LARGE SCALE GENOMIC DNA]</scope>
</reference>
<dbReference type="WBParaSite" id="NBR_0000330501-mRNA-1">
    <property type="protein sequence ID" value="NBR_0000330501-mRNA-1"/>
    <property type="gene ID" value="NBR_0000330501"/>
</dbReference>
<dbReference type="EMBL" id="UYSL01007955">
    <property type="protein sequence ID" value="VDL67947.1"/>
    <property type="molecule type" value="Genomic_DNA"/>
</dbReference>
<evidence type="ECO:0000313" key="2">
    <source>
        <dbReference type="EMBL" id="VDL66895.1"/>
    </source>
</evidence>